<evidence type="ECO:0000313" key="2">
    <source>
        <dbReference type="EMBL" id="MCA5005889.1"/>
    </source>
</evidence>
<dbReference type="SUPFAM" id="SSF82185">
    <property type="entry name" value="Histone H3 K4-specific methyltransferase SET7/9 N-terminal domain"/>
    <property type="match status" value="1"/>
</dbReference>
<protein>
    <recommendedName>
        <fullName evidence="4">MORN repeat variant</fullName>
    </recommendedName>
</protein>
<dbReference type="EMBL" id="JADEYP010000023">
    <property type="protein sequence ID" value="MCA5005889.1"/>
    <property type="molecule type" value="Genomic_DNA"/>
</dbReference>
<dbReference type="Proteomes" id="UP001165302">
    <property type="component" value="Unassembled WGS sequence"/>
</dbReference>
<dbReference type="Pfam" id="PF07661">
    <property type="entry name" value="MORN_2"/>
    <property type="match status" value="3"/>
</dbReference>
<proteinExistence type="predicted"/>
<dbReference type="InterPro" id="IPR011652">
    <property type="entry name" value="MORN_2"/>
</dbReference>
<dbReference type="Gene3D" id="2.20.110.10">
    <property type="entry name" value="Histone H3 K4-specific methyltransferase SET7/9 N-terminal domain"/>
    <property type="match status" value="1"/>
</dbReference>
<sequence>MVKKYCFFVVFFLINFFSYAQDIVFKEKINNDYTRFFYDDNYFLVDKNCEFKSIERVAQFDTITLRFHGEFKDFNNQGKLILHGFYKNGKKDGAFTAYHPNGKVKWKSTFIDNDESGLWSYYYPDGKPMLVISLDSADFKFVDFWDTFGNQKIKSGEGKYNINIPIKGFTDHGYASYNTKGIIKNGKPDGNWSTSFITDGKKKELVQVFTETFADEKRTSSHLSPDFIGLFIPYEDFQLVPSDFFGRSELFIFNNCSFDEYSGFKNFTARKINHNLSTFTFNIPNTSFQVEVKYAVTKKGFPSNIELINSPDDLNKNVKNRIMGIFNAIGYFIPSILNGEPIKDNITITGDFINNNGNLRLSHLDIKREKGQ</sequence>
<keyword evidence="1" id="KW-0732">Signal</keyword>
<gene>
    <name evidence="2" type="ORF">IPZ78_12085</name>
</gene>
<comment type="caution">
    <text evidence="2">The sequence shown here is derived from an EMBL/GenBank/DDBJ whole genome shotgun (WGS) entry which is preliminary data.</text>
</comment>
<organism evidence="2 3">
    <name type="scientific">Sphingobacterium bovistauri</name>
    <dbReference type="NCBI Taxonomy" id="2781959"/>
    <lineage>
        <taxon>Bacteria</taxon>
        <taxon>Pseudomonadati</taxon>
        <taxon>Bacteroidota</taxon>
        <taxon>Sphingobacteriia</taxon>
        <taxon>Sphingobacteriales</taxon>
        <taxon>Sphingobacteriaceae</taxon>
        <taxon>Sphingobacterium</taxon>
    </lineage>
</organism>
<evidence type="ECO:0008006" key="4">
    <source>
        <dbReference type="Google" id="ProtNLM"/>
    </source>
</evidence>
<dbReference type="RefSeq" id="WP_225554073.1">
    <property type="nucleotide sequence ID" value="NZ_JADEYP010000023.1"/>
</dbReference>
<name>A0ABS7ZAE5_9SPHI</name>
<feature type="signal peptide" evidence="1">
    <location>
        <begin position="1"/>
        <end position="20"/>
    </location>
</feature>
<accession>A0ABS7ZAE5</accession>
<evidence type="ECO:0000256" key="1">
    <source>
        <dbReference type="SAM" id="SignalP"/>
    </source>
</evidence>
<reference evidence="2" key="1">
    <citation type="submission" date="2020-10" db="EMBL/GenBank/DDBJ databases">
        <authorList>
            <person name="Lu T."/>
            <person name="Wang Q."/>
            <person name="Han X."/>
        </authorList>
    </citation>
    <scope>NUCLEOTIDE SEQUENCE</scope>
    <source>
        <strain evidence="2">WQ 366</strain>
    </source>
</reference>
<keyword evidence="3" id="KW-1185">Reference proteome</keyword>
<feature type="chain" id="PRO_5047488614" description="MORN repeat variant" evidence="1">
    <location>
        <begin position="21"/>
        <end position="372"/>
    </location>
</feature>
<evidence type="ECO:0000313" key="3">
    <source>
        <dbReference type="Proteomes" id="UP001165302"/>
    </source>
</evidence>